<evidence type="ECO:0000256" key="4">
    <source>
        <dbReference type="ARBA" id="ARBA00022692"/>
    </source>
</evidence>
<feature type="transmembrane region" description="Helical" evidence="7">
    <location>
        <begin position="231"/>
        <end position="250"/>
    </location>
</feature>
<dbReference type="EMBL" id="CP002453">
    <property type="protein sequence ID" value="ADV47843.1"/>
    <property type="molecule type" value="Genomic_DNA"/>
</dbReference>
<feature type="transmembrane region" description="Helical" evidence="7">
    <location>
        <begin position="57"/>
        <end position="76"/>
    </location>
</feature>
<dbReference type="GO" id="GO:0005886">
    <property type="term" value="C:plasma membrane"/>
    <property type="evidence" value="ECO:0007669"/>
    <property type="project" value="UniProtKB-SubCell"/>
</dbReference>
<keyword evidence="2 7" id="KW-1003">Cell membrane</keyword>
<dbReference type="OrthoDB" id="871140at2"/>
<comment type="pathway">
    <text evidence="7">Protein modification; lipoprotein biosynthesis (diacylglyceryl transfer).</text>
</comment>
<reference evidence="8 9" key="1">
    <citation type="journal article" date="2010" name="Stand. Genomic Sci.">
        <title>Complete genome sequence of Cellulophaga algicola type strain (IC166).</title>
        <authorList>
            <person name="Abt B."/>
            <person name="Lu M."/>
            <person name="Misra M."/>
            <person name="Han C."/>
            <person name="Nolan M."/>
            <person name="Lucas S."/>
            <person name="Hammon N."/>
            <person name="Deshpande S."/>
            <person name="Cheng J.F."/>
            <person name="Tapia R."/>
            <person name="Goodwin L."/>
            <person name="Pitluck S."/>
            <person name="Liolios K."/>
            <person name="Pagani I."/>
            <person name="Ivanova N."/>
            <person name="Mavromatis K."/>
            <person name="Ovchinikova G."/>
            <person name="Pati A."/>
            <person name="Chen A."/>
            <person name="Palaniappan K."/>
            <person name="Land M."/>
            <person name="Hauser L."/>
            <person name="Chang Y.J."/>
            <person name="Jeffries C.D."/>
            <person name="Detter J.C."/>
            <person name="Brambilla E."/>
            <person name="Rohde M."/>
            <person name="Tindall B.J."/>
            <person name="Goker M."/>
            <person name="Woyke T."/>
            <person name="Bristow J."/>
            <person name="Eisen J.A."/>
            <person name="Markowitz V."/>
            <person name="Hugenholtz P."/>
            <person name="Kyrpides N.C."/>
            <person name="Klenk H.P."/>
            <person name="Lapidus A."/>
        </authorList>
    </citation>
    <scope>NUCLEOTIDE SEQUENCE [LARGE SCALE GENOMIC DNA]</scope>
    <source>
        <strain evidence="9">DSM 14237 / IC166 / ACAM 630</strain>
    </source>
</reference>
<comment type="subcellular location">
    <subcellularLocation>
        <location evidence="7">Cell inner membrane</location>
        <topology evidence="7">Multi-pass membrane protein</topology>
    </subcellularLocation>
</comment>
<feature type="transmembrane region" description="Helical" evidence="7">
    <location>
        <begin position="24"/>
        <end position="45"/>
    </location>
</feature>
<evidence type="ECO:0000313" key="9">
    <source>
        <dbReference type="Proteomes" id="UP000008634"/>
    </source>
</evidence>
<dbReference type="HAMAP" id="MF_01147">
    <property type="entry name" value="Lgt"/>
    <property type="match status" value="1"/>
</dbReference>
<dbReference type="NCBIfam" id="TIGR00544">
    <property type="entry name" value="lgt"/>
    <property type="match status" value="1"/>
</dbReference>
<dbReference type="AlphaFoldDB" id="E6XBK8"/>
<dbReference type="GO" id="GO:0008961">
    <property type="term" value="F:phosphatidylglycerol-prolipoprotein diacylglyceryl transferase activity"/>
    <property type="evidence" value="ECO:0007669"/>
    <property type="project" value="UniProtKB-UniRule"/>
</dbReference>
<proteinExistence type="inferred from homology"/>
<accession>E6XBK8</accession>
<feature type="transmembrane region" description="Helical" evidence="7">
    <location>
        <begin position="110"/>
        <end position="132"/>
    </location>
</feature>
<dbReference type="EC" id="2.5.1.145" evidence="7"/>
<name>E6XBK8_CELAD</name>
<keyword evidence="6 7" id="KW-0472">Membrane</keyword>
<dbReference type="UniPathway" id="UPA00664"/>
<dbReference type="STRING" id="688270.Celal_0504"/>
<feature type="transmembrane region" description="Helical" evidence="7">
    <location>
        <begin position="296"/>
        <end position="313"/>
    </location>
</feature>
<sequence length="318" mass="36978">MYFLGIIWNPNDTLFKIGFIQIKYYNLLWIAAFAFGWYLMKKIFLKEKKTVEQLDSLFIYTVLATMLGARLGHVIFYDWPYYKNNLIEILLPIKGNPNEALFGFINGYEFTGFTGLASHGAAIGIIVAMYLYVRKHPEFKVLWILDRIVIPVAIGAFFVRLGNFFNSEIVGKTVEKSFLFATKFVRNSDDLPAYKAMQLTNAKTPNIAYSIIENNPKFAAVLDAIPYRHPAQLYEGVCYIFVFIALYYFYWKTEKKDKPGFLFGAFLVLLWSIRFFVEFVKERQNSLDESMELLSIGQWLSIPFVLIGLYFMFRPTKS</sequence>
<feature type="transmembrane region" description="Helical" evidence="7">
    <location>
        <begin position="144"/>
        <end position="165"/>
    </location>
</feature>
<keyword evidence="3 7" id="KW-0808">Transferase</keyword>
<comment type="function">
    <text evidence="7">Catalyzes the transfer of the diacylglyceryl group from phosphatidylglycerol to the sulfhydryl group of the N-terminal cysteine of a prolipoprotein, the first step in the formation of mature lipoproteins.</text>
</comment>
<keyword evidence="7" id="KW-0997">Cell inner membrane</keyword>
<dbReference type="PANTHER" id="PTHR30589:SF0">
    <property type="entry name" value="PHOSPHATIDYLGLYCEROL--PROLIPOPROTEIN DIACYLGLYCERYL TRANSFERASE"/>
    <property type="match status" value="1"/>
</dbReference>
<evidence type="ECO:0000256" key="6">
    <source>
        <dbReference type="ARBA" id="ARBA00023136"/>
    </source>
</evidence>
<evidence type="ECO:0000313" key="8">
    <source>
        <dbReference type="EMBL" id="ADV47843.1"/>
    </source>
</evidence>
<dbReference type="PANTHER" id="PTHR30589">
    <property type="entry name" value="PROLIPOPROTEIN DIACYLGLYCERYL TRANSFERASE"/>
    <property type="match status" value="1"/>
</dbReference>
<feature type="transmembrane region" description="Helical" evidence="7">
    <location>
        <begin position="259"/>
        <end position="276"/>
    </location>
</feature>
<comment type="similarity">
    <text evidence="1 7">Belongs to the Lgt family.</text>
</comment>
<organism evidence="8 9">
    <name type="scientific">Cellulophaga algicola (strain DSM 14237 / IC166 / ACAM 630)</name>
    <dbReference type="NCBI Taxonomy" id="688270"/>
    <lineage>
        <taxon>Bacteria</taxon>
        <taxon>Pseudomonadati</taxon>
        <taxon>Bacteroidota</taxon>
        <taxon>Flavobacteriia</taxon>
        <taxon>Flavobacteriales</taxon>
        <taxon>Flavobacteriaceae</taxon>
        <taxon>Cellulophaga</taxon>
    </lineage>
</organism>
<dbReference type="Proteomes" id="UP000008634">
    <property type="component" value="Chromosome"/>
</dbReference>
<keyword evidence="5 7" id="KW-1133">Transmembrane helix</keyword>
<feature type="binding site" evidence="7">
    <location>
        <position position="160"/>
    </location>
    <ligand>
        <name>a 1,2-diacyl-sn-glycero-3-phospho-(1'-sn-glycerol)</name>
        <dbReference type="ChEBI" id="CHEBI:64716"/>
    </ligand>
</feature>
<dbReference type="eggNOG" id="COG0682">
    <property type="taxonomic scope" value="Bacteria"/>
</dbReference>
<comment type="catalytic activity">
    <reaction evidence="7">
        <text>L-cysteinyl-[prolipoprotein] + a 1,2-diacyl-sn-glycero-3-phospho-(1'-sn-glycerol) = an S-1,2-diacyl-sn-glyceryl-L-cysteinyl-[prolipoprotein] + sn-glycerol 1-phosphate + H(+)</text>
        <dbReference type="Rhea" id="RHEA:56712"/>
        <dbReference type="Rhea" id="RHEA-COMP:14679"/>
        <dbReference type="Rhea" id="RHEA-COMP:14680"/>
        <dbReference type="ChEBI" id="CHEBI:15378"/>
        <dbReference type="ChEBI" id="CHEBI:29950"/>
        <dbReference type="ChEBI" id="CHEBI:57685"/>
        <dbReference type="ChEBI" id="CHEBI:64716"/>
        <dbReference type="ChEBI" id="CHEBI:140658"/>
        <dbReference type="EC" id="2.5.1.145"/>
    </reaction>
</comment>
<dbReference type="RefSeq" id="WP_013549338.1">
    <property type="nucleotide sequence ID" value="NC_014934.1"/>
</dbReference>
<dbReference type="KEGG" id="cao:Celal_0504"/>
<protein>
    <recommendedName>
        <fullName evidence="7">Phosphatidylglycerol--prolipoprotein diacylglyceryl transferase</fullName>
        <ecNumber evidence="7">2.5.1.145</ecNumber>
    </recommendedName>
</protein>
<dbReference type="GO" id="GO:0042158">
    <property type="term" value="P:lipoprotein biosynthetic process"/>
    <property type="evidence" value="ECO:0007669"/>
    <property type="project" value="UniProtKB-UniRule"/>
</dbReference>
<evidence type="ECO:0000256" key="7">
    <source>
        <dbReference type="HAMAP-Rule" id="MF_01147"/>
    </source>
</evidence>
<gene>
    <name evidence="7" type="primary">lgt</name>
    <name evidence="8" type="ordered locus">Celal_0504</name>
</gene>
<dbReference type="HOGENOM" id="CLU_013386_1_0_10"/>
<evidence type="ECO:0000256" key="2">
    <source>
        <dbReference type="ARBA" id="ARBA00022475"/>
    </source>
</evidence>
<keyword evidence="9" id="KW-1185">Reference proteome</keyword>
<keyword evidence="4 7" id="KW-0812">Transmembrane</keyword>
<evidence type="ECO:0000256" key="1">
    <source>
        <dbReference type="ARBA" id="ARBA00007150"/>
    </source>
</evidence>
<dbReference type="Pfam" id="PF01790">
    <property type="entry name" value="LGT"/>
    <property type="match status" value="1"/>
</dbReference>
<dbReference type="InterPro" id="IPR001640">
    <property type="entry name" value="Lgt"/>
</dbReference>
<evidence type="ECO:0000256" key="3">
    <source>
        <dbReference type="ARBA" id="ARBA00022679"/>
    </source>
</evidence>
<evidence type="ECO:0000256" key="5">
    <source>
        <dbReference type="ARBA" id="ARBA00022989"/>
    </source>
</evidence>